<dbReference type="PANTHER" id="PTHR22906">
    <property type="entry name" value="PROPERDIN"/>
    <property type="match status" value="1"/>
</dbReference>
<feature type="non-terminal residue" evidence="13">
    <location>
        <position position="495"/>
    </location>
</feature>
<dbReference type="PROSITE" id="PS50092">
    <property type="entry name" value="TSP1"/>
    <property type="match status" value="5"/>
</dbReference>
<evidence type="ECO:0000256" key="11">
    <source>
        <dbReference type="SAM" id="Phobius"/>
    </source>
</evidence>
<dbReference type="STRING" id="407821.A0A087UPQ8"/>
<dbReference type="GO" id="GO:0007399">
    <property type="term" value="P:nervous system development"/>
    <property type="evidence" value="ECO:0007669"/>
    <property type="project" value="UniProtKB-KW"/>
</dbReference>
<dbReference type="GO" id="GO:0030154">
    <property type="term" value="P:cell differentiation"/>
    <property type="evidence" value="ECO:0007669"/>
    <property type="project" value="UniProtKB-KW"/>
</dbReference>
<evidence type="ECO:0000256" key="9">
    <source>
        <dbReference type="ARBA" id="ARBA00023157"/>
    </source>
</evidence>
<accession>A0A087UPQ8</accession>
<keyword evidence="5" id="KW-0221">Differentiation</keyword>
<evidence type="ECO:0000313" key="14">
    <source>
        <dbReference type="Proteomes" id="UP000054359"/>
    </source>
</evidence>
<keyword evidence="6" id="KW-0524">Neurogenesis</keyword>
<dbReference type="InterPro" id="IPR052065">
    <property type="entry name" value="Compl_asym_regulator"/>
</dbReference>
<gene>
    <name evidence="13" type="ORF">X975_25138</name>
</gene>
<dbReference type="OrthoDB" id="9988752at2759"/>
<keyword evidence="7 11" id="KW-1133">Transmembrane helix</keyword>
<evidence type="ECO:0000313" key="13">
    <source>
        <dbReference type="EMBL" id="KFM79347.1"/>
    </source>
</evidence>
<dbReference type="FunFam" id="2.20.100.10:FF:000001">
    <property type="entry name" value="semaphorin-5A isoform X1"/>
    <property type="match status" value="2"/>
</dbReference>
<reference evidence="13 14" key="1">
    <citation type="submission" date="2013-11" db="EMBL/GenBank/DDBJ databases">
        <title>Genome sequencing of Stegodyphus mimosarum.</title>
        <authorList>
            <person name="Bechsgaard J."/>
        </authorList>
    </citation>
    <scope>NUCLEOTIDE SEQUENCE [LARGE SCALE GENOMIC DNA]</scope>
</reference>
<dbReference type="PRINTS" id="PR01705">
    <property type="entry name" value="TSP1REPEAT"/>
</dbReference>
<keyword evidence="14" id="KW-1185">Reference proteome</keyword>
<dbReference type="SUPFAM" id="SSF82895">
    <property type="entry name" value="TSP-1 type 1 repeat"/>
    <property type="match status" value="4"/>
</dbReference>
<evidence type="ECO:0000256" key="1">
    <source>
        <dbReference type="ARBA" id="ARBA00004167"/>
    </source>
</evidence>
<evidence type="ECO:0000256" key="7">
    <source>
        <dbReference type="ARBA" id="ARBA00022989"/>
    </source>
</evidence>
<name>A0A087UPQ8_STEMI</name>
<feature type="transmembrane region" description="Helical" evidence="11">
    <location>
        <begin position="402"/>
        <end position="424"/>
    </location>
</feature>
<evidence type="ECO:0000256" key="5">
    <source>
        <dbReference type="ARBA" id="ARBA00022782"/>
    </source>
</evidence>
<evidence type="ECO:0000256" key="8">
    <source>
        <dbReference type="ARBA" id="ARBA00023136"/>
    </source>
</evidence>
<dbReference type="Pfam" id="PF00090">
    <property type="entry name" value="TSP_1"/>
    <property type="match status" value="4"/>
</dbReference>
<dbReference type="InterPro" id="IPR057563">
    <property type="entry name" value="Sema5A/B-like_TSP-1"/>
</dbReference>
<dbReference type="Proteomes" id="UP000054359">
    <property type="component" value="Unassembled WGS sequence"/>
</dbReference>
<dbReference type="GO" id="GO:0016020">
    <property type="term" value="C:membrane"/>
    <property type="evidence" value="ECO:0007669"/>
    <property type="project" value="UniProtKB-SubCell"/>
</dbReference>
<evidence type="ECO:0000256" key="4">
    <source>
        <dbReference type="ARBA" id="ARBA00022737"/>
    </source>
</evidence>
<keyword evidence="8 11" id="KW-0472">Membrane</keyword>
<dbReference type="SMART" id="SM00209">
    <property type="entry name" value="TSP1"/>
    <property type="match status" value="5"/>
</dbReference>
<dbReference type="InterPro" id="IPR036383">
    <property type="entry name" value="TSP1_rpt_sf"/>
</dbReference>
<feature type="domain" description="Sema5A/B-like TSP-1 type 1" evidence="12">
    <location>
        <begin position="206"/>
        <end position="267"/>
    </location>
</feature>
<dbReference type="PANTHER" id="PTHR22906:SF51">
    <property type="entry name" value="SCO-SPONDIN-LIKE"/>
    <property type="match status" value="1"/>
</dbReference>
<evidence type="ECO:0000259" key="12">
    <source>
        <dbReference type="Pfam" id="PF23260"/>
    </source>
</evidence>
<keyword evidence="3" id="KW-0732">Signal</keyword>
<organism evidence="13 14">
    <name type="scientific">Stegodyphus mimosarum</name>
    <name type="common">African social velvet spider</name>
    <dbReference type="NCBI Taxonomy" id="407821"/>
    <lineage>
        <taxon>Eukaryota</taxon>
        <taxon>Metazoa</taxon>
        <taxon>Ecdysozoa</taxon>
        <taxon>Arthropoda</taxon>
        <taxon>Chelicerata</taxon>
        <taxon>Arachnida</taxon>
        <taxon>Araneae</taxon>
        <taxon>Araneomorphae</taxon>
        <taxon>Entelegynae</taxon>
        <taxon>Eresoidea</taxon>
        <taxon>Eresidae</taxon>
        <taxon>Stegodyphus</taxon>
    </lineage>
</organism>
<dbReference type="Gene3D" id="2.20.100.10">
    <property type="entry name" value="Thrombospondin type-1 (TSP1) repeat"/>
    <property type="match status" value="4"/>
</dbReference>
<evidence type="ECO:0000256" key="6">
    <source>
        <dbReference type="ARBA" id="ARBA00022902"/>
    </source>
</evidence>
<sequence>MACTTAPHRNPLSSFWVQNPIRCPKPDAPVDGDWGDWSKWAPCSQIKKDSSNDGCLCRQRFCDRPSPTNGGKKCDGISVQVTNCTVHGQWTEWSAWSACSQSCGVAIKMRRRTCGNPAPSYGGHNCVGPERDEMYCATNPPCPVYTRLPIHGHWSEWNSWSECSSPCGGGIQTRERRCDDPMPQYGGKECIGCHQDFRICNTHMCPEHRKSSPWTPWMMVNFTKDGFFQQRFRAICRANVVDVNDIRLGHLKKEERYCLEGSSGCSDPGSKNIDADWSEWSEWSSCSVTCGTGVQYRERTCDIPSLLGNGAECKGSSRIERQCELPPCDESEGWDEWTVWSLCDYRQEQHRQRKCRIDVPSSKYCSGASRETRLCVNQVEGVEYGVGESHAAEEDGIHVEHVIVAFIGGLVTGLALGTFGMYLFKQRKIHDLPRLTPRGTDANLYISNTEWKAARPLTESPLKVPQKEATIKRNCNGTLTRNLRTPLYSEESYCT</sequence>
<dbReference type="Pfam" id="PF23260">
    <property type="entry name" value="TSP1_2"/>
    <property type="match status" value="1"/>
</dbReference>
<proteinExistence type="predicted"/>
<dbReference type="InterPro" id="IPR000884">
    <property type="entry name" value="TSP1_rpt"/>
</dbReference>
<evidence type="ECO:0000256" key="2">
    <source>
        <dbReference type="ARBA" id="ARBA00022692"/>
    </source>
</evidence>
<dbReference type="FunFam" id="2.20.100.10:FF:000004">
    <property type="entry name" value="Adhesion G protein-coupled receptor B2"/>
    <property type="match status" value="1"/>
</dbReference>
<keyword evidence="2 11" id="KW-0812">Transmembrane</keyword>
<comment type="subcellular location">
    <subcellularLocation>
        <location evidence="1">Membrane</location>
        <topology evidence="1">Single-pass membrane protein</topology>
    </subcellularLocation>
</comment>
<dbReference type="EMBL" id="KK120913">
    <property type="protein sequence ID" value="KFM79347.1"/>
    <property type="molecule type" value="Genomic_DNA"/>
</dbReference>
<protein>
    <submittedName>
        <fullName evidence="13">Semaphorin-5B</fullName>
    </submittedName>
</protein>
<dbReference type="AlphaFoldDB" id="A0A087UPQ8"/>
<dbReference type="OMA" id="FRICNTH"/>
<keyword evidence="10" id="KW-0325">Glycoprotein</keyword>
<keyword evidence="9" id="KW-1015">Disulfide bond</keyword>
<evidence type="ECO:0000256" key="10">
    <source>
        <dbReference type="ARBA" id="ARBA00023180"/>
    </source>
</evidence>
<dbReference type="FunFam" id="2.20.100.10:FF:000021">
    <property type="entry name" value="semaphorin-5B isoform X1"/>
    <property type="match status" value="1"/>
</dbReference>
<keyword evidence="4" id="KW-0677">Repeat</keyword>
<evidence type="ECO:0000256" key="3">
    <source>
        <dbReference type="ARBA" id="ARBA00022729"/>
    </source>
</evidence>